<dbReference type="Proteomes" id="UP000322667">
    <property type="component" value="Chromosome A04"/>
</dbReference>
<dbReference type="AlphaFoldDB" id="A0A5D2QUM7"/>
<evidence type="ECO:0000313" key="3">
    <source>
        <dbReference type="Proteomes" id="UP000322667"/>
    </source>
</evidence>
<gene>
    <name evidence="2" type="ORF">ES332_A04G050600v1</name>
</gene>
<evidence type="ECO:0000256" key="1">
    <source>
        <dbReference type="SAM" id="MobiDB-lite"/>
    </source>
</evidence>
<reference evidence="2 3" key="1">
    <citation type="submission" date="2019-07" db="EMBL/GenBank/DDBJ databases">
        <title>WGS assembly of Gossypium tomentosum.</title>
        <authorList>
            <person name="Chen Z.J."/>
            <person name="Sreedasyam A."/>
            <person name="Ando A."/>
            <person name="Song Q."/>
            <person name="De L."/>
            <person name="Hulse-Kemp A."/>
            <person name="Ding M."/>
            <person name="Ye W."/>
            <person name="Kirkbride R."/>
            <person name="Jenkins J."/>
            <person name="Plott C."/>
            <person name="Lovell J."/>
            <person name="Lin Y.-M."/>
            <person name="Vaughn R."/>
            <person name="Liu B."/>
            <person name="Li W."/>
            <person name="Simpson S."/>
            <person name="Scheffler B."/>
            <person name="Saski C."/>
            <person name="Grover C."/>
            <person name="Hu G."/>
            <person name="Conover J."/>
            <person name="Carlson J."/>
            <person name="Shu S."/>
            <person name="Boston L."/>
            <person name="Williams M."/>
            <person name="Peterson D."/>
            <person name="Mcgee K."/>
            <person name="Jones D."/>
            <person name="Wendel J."/>
            <person name="Stelly D."/>
            <person name="Grimwood J."/>
            <person name="Schmutz J."/>
        </authorList>
    </citation>
    <scope>NUCLEOTIDE SEQUENCE [LARGE SCALE GENOMIC DNA]</scope>
    <source>
        <strain evidence="2">7179.01</strain>
    </source>
</reference>
<protein>
    <submittedName>
        <fullName evidence="2">Uncharacterized protein</fullName>
    </submittedName>
</protein>
<feature type="compositionally biased region" description="Gly residues" evidence="1">
    <location>
        <begin position="94"/>
        <end position="108"/>
    </location>
</feature>
<dbReference type="EMBL" id="CM017613">
    <property type="protein sequence ID" value="TYI32307.1"/>
    <property type="molecule type" value="Genomic_DNA"/>
</dbReference>
<feature type="region of interest" description="Disordered" evidence="1">
    <location>
        <begin position="89"/>
        <end position="118"/>
    </location>
</feature>
<keyword evidence="3" id="KW-1185">Reference proteome</keyword>
<feature type="region of interest" description="Disordered" evidence="1">
    <location>
        <begin position="31"/>
        <end position="72"/>
    </location>
</feature>
<sequence>MAQIGRTGHANYPFKGKMRVDPVKTCTGMLLKSSHSPPPLCSSPKGLCPGLQPPKGRRRPAKQGPLDVANMRRGVEVVENEGHETWAKTWSGTYGDGVSGGMGNGTGQVGRVKHRDDG</sequence>
<accession>A0A5D2QUM7</accession>
<evidence type="ECO:0000313" key="2">
    <source>
        <dbReference type="EMBL" id="TYI32307.1"/>
    </source>
</evidence>
<organism evidence="2 3">
    <name type="scientific">Gossypium tomentosum</name>
    <name type="common">Hawaiian cotton</name>
    <name type="synonym">Gossypium sandvicense</name>
    <dbReference type="NCBI Taxonomy" id="34277"/>
    <lineage>
        <taxon>Eukaryota</taxon>
        <taxon>Viridiplantae</taxon>
        <taxon>Streptophyta</taxon>
        <taxon>Embryophyta</taxon>
        <taxon>Tracheophyta</taxon>
        <taxon>Spermatophyta</taxon>
        <taxon>Magnoliopsida</taxon>
        <taxon>eudicotyledons</taxon>
        <taxon>Gunneridae</taxon>
        <taxon>Pentapetalae</taxon>
        <taxon>rosids</taxon>
        <taxon>malvids</taxon>
        <taxon>Malvales</taxon>
        <taxon>Malvaceae</taxon>
        <taxon>Malvoideae</taxon>
        <taxon>Gossypium</taxon>
    </lineage>
</organism>
<proteinExistence type="predicted"/>
<name>A0A5D2QUM7_GOSTO</name>